<protein>
    <submittedName>
        <fullName evidence="3">Uncharacterized protein</fullName>
    </submittedName>
</protein>
<reference evidence="3" key="1">
    <citation type="journal article" date="2020" name="Stud. Mycol.">
        <title>101 Dothideomycetes genomes: a test case for predicting lifestyles and emergence of pathogens.</title>
        <authorList>
            <person name="Haridas S."/>
            <person name="Albert R."/>
            <person name="Binder M."/>
            <person name="Bloem J."/>
            <person name="Labutti K."/>
            <person name="Salamov A."/>
            <person name="Andreopoulos B."/>
            <person name="Baker S."/>
            <person name="Barry K."/>
            <person name="Bills G."/>
            <person name="Bluhm B."/>
            <person name="Cannon C."/>
            <person name="Castanera R."/>
            <person name="Culley D."/>
            <person name="Daum C."/>
            <person name="Ezra D."/>
            <person name="Gonzalez J."/>
            <person name="Henrissat B."/>
            <person name="Kuo A."/>
            <person name="Liang C."/>
            <person name="Lipzen A."/>
            <person name="Lutzoni F."/>
            <person name="Magnuson J."/>
            <person name="Mondo S."/>
            <person name="Nolan M."/>
            <person name="Ohm R."/>
            <person name="Pangilinan J."/>
            <person name="Park H.-J."/>
            <person name="Ramirez L."/>
            <person name="Alfaro M."/>
            <person name="Sun H."/>
            <person name="Tritt A."/>
            <person name="Yoshinaga Y."/>
            <person name="Zwiers L.-H."/>
            <person name="Turgeon B."/>
            <person name="Goodwin S."/>
            <person name="Spatafora J."/>
            <person name="Crous P."/>
            <person name="Grigoriev I."/>
        </authorList>
    </citation>
    <scope>NUCLEOTIDE SEQUENCE</scope>
    <source>
        <strain evidence="3">CBS 279.74</strain>
    </source>
</reference>
<evidence type="ECO:0000313" key="3">
    <source>
        <dbReference type="EMBL" id="KAF2705502.1"/>
    </source>
</evidence>
<evidence type="ECO:0000256" key="1">
    <source>
        <dbReference type="SAM" id="Coils"/>
    </source>
</evidence>
<keyword evidence="2" id="KW-0472">Membrane</keyword>
<proteinExistence type="predicted"/>
<feature type="coiled-coil region" evidence="1">
    <location>
        <begin position="115"/>
        <end position="145"/>
    </location>
</feature>
<dbReference type="AlphaFoldDB" id="A0A6G1JZ08"/>
<accession>A0A6G1JZ08</accession>
<organism evidence="3 4">
    <name type="scientific">Pleomassaria siparia CBS 279.74</name>
    <dbReference type="NCBI Taxonomy" id="1314801"/>
    <lineage>
        <taxon>Eukaryota</taxon>
        <taxon>Fungi</taxon>
        <taxon>Dikarya</taxon>
        <taxon>Ascomycota</taxon>
        <taxon>Pezizomycotina</taxon>
        <taxon>Dothideomycetes</taxon>
        <taxon>Pleosporomycetidae</taxon>
        <taxon>Pleosporales</taxon>
        <taxon>Pleomassariaceae</taxon>
        <taxon>Pleomassaria</taxon>
    </lineage>
</organism>
<keyword evidence="1" id="KW-0175">Coiled coil</keyword>
<dbReference type="EMBL" id="MU005778">
    <property type="protein sequence ID" value="KAF2705502.1"/>
    <property type="molecule type" value="Genomic_DNA"/>
</dbReference>
<feature type="transmembrane region" description="Helical" evidence="2">
    <location>
        <begin position="67"/>
        <end position="88"/>
    </location>
</feature>
<keyword evidence="2" id="KW-1133">Transmembrane helix</keyword>
<feature type="transmembrane region" description="Helical" evidence="2">
    <location>
        <begin position="32"/>
        <end position="61"/>
    </location>
</feature>
<keyword evidence="2" id="KW-0812">Transmembrane</keyword>
<evidence type="ECO:0000313" key="4">
    <source>
        <dbReference type="Proteomes" id="UP000799428"/>
    </source>
</evidence>
<sequence>MSSTSSQQTLLPQHSAARSQAMAGVKEALQTTFVVSIFFFITILLLAGAMSSLLTLWLFTITITNRQMVVCTSVAAAIAIILVWRAIIYNHRFRTHIFKFQLTAINNNRDLTDSRDQLRDVLDKYNTAKANLRDQQDTNATLENILQEFGVTTQLQVSTSAPASRATYL</sequence>
<dbReference type="Proteomes" id="UP000799428">
    <property type="component" value="Unassembled WGS sequence"/>
</dbReference>
<name>A0A6G1JZ08_9PLEO</name>
<gene>
    <name evidence="3" type="ORF">K504DRAFT_493944</name>
</gene>
<keyword evidence="4" id="KW-1185">Reference proteome</keyword>
<evidence type="ECO:0000256" key="2">
    <source>
        <dbReference type="SAM" id="Phobius"/>
    </source>
</evidence>